<dbReference type="InterPro" id="IPR010930">
    <property type="entry name" value="Flg_bb/hook_C_dom"/>
</dbReference>
<comment type="caution">
    <text evidence="11">The sequence shown here is derived from an EMBL/GenBank/DDBJ whole genome shotgun (WGS) entry which is preliminary data.</text>
</comment>
<dbReference type="InterPro" id="IPR001444">
    <property type="entry name" value="Flag_bb_rod_N"/>
</dbReference>
<keyword evidence="11" id="KW-0966">Cell projection</keyword>
<dbReference type="GO" id="GO:0044780">
    <property type="term" value="P:bacterial-type flagellum assembly"/>
    <property type="evidence" value="ECO:0007669"/>
    <property type="project" value="InterPro"/>
</dbReference>
<evidence type="ECO:0000259" key="10">
    <source>
        <dbReference type="Pfam" id="PF22638"/>
    </source>
</evidence>
<name>A0AAW6KTN1_9RHOB</name>
<dbReference type="RefSeq" id="WP_065272119.1">
    <property type="nucleotide sequence ID" value="NZ_CP015124.1"/>
</dbReference>
<dbReference type="AlphaFoldDB" id="A0AAW6KTN1"/>
<evidence type="ECO:0000256" key="5">
    <source>
        <dbReference type="ARBA" id="ARBA00022525"/>
    </source>
</evidence>
<dbReference type="Pfam" id="PF06429">
    <property type="entry name" value="Flg_bbr_C"/>
    <property type="match status" value="1"/>
</dbReference>
<dbReference type="Pfam" id="PF00460">
    <property type="entry name" value="Flg_bb_rod"/>
    <property type="match status" value="1"/>
</dbReference>
<dbReference type="InterPro" id="IPR053927">
    <property type="entry name" value="FlgK_helical"/>
</dbReference>
<keyword evidence="11" id="KW-0969">Cilium</keyword>
<evidence type="ECO:0000256" key="1">
    <source>
        <dbReference type="ARBA" id="ARBA00004117"/>
    </source>
</evidence>
<comment type="similarity">
    <text evidence="3 7">Belongs to the flagella basal body rod proteins family.</text>
</comment>
<feature type="domain" description="Flagellar basal body rod protein N-terminal" evidence="8">
    <location>
        <begin position="7"/>
        <end position="37"/>
    </location>
</feature>
<evidence type="ECO:0000256" key="3">
    <source>
        <dbReference type="ARBA" id="ARBA00009677"/>
    </source>
</evidence>
<evidence type="ECO:0000256" key="7">
    <source>
        <dbReference type="RuleBase" id="RU362065"/>
    </source>
</evidence>
<keyword evidence="11" id="KW-0282">Flagellum</keyword>
<accession>A0AAW6KTN1</accession>
<dbReference type="SUPFAM" id="SSF64518">
    <property type="entry name" value="Phase 1 flagellin"/>
    <property type="match status" value="1"/>
</dbReference>
<dbReference type="PANTHER" id="PTHR30033:SF2">
    <property type="entry name" value="FLAGELLAR HOOK PROTEIN"/>
    <property type="match status" value="1"/>
</dbReference>
<organism evidence="11 12">
    <name type="scientific">Phaeobacter gallaeciensis</name>
    <dbReference type="NCBI Taxonomy" id="60890"/>
    <lineage>
        <taxon>Bacteria</taxon>
        <taxon>Pseudomonadati</taxon>
        <taxon>Pseudomonadota</taxon>
        <taxon>Alphaproteobacteria</taxon>
        <taxon>Rhodobacterales</taxon>
        <taxon>Roseobacteraceae</taxon>
        <taxon>Phaeobacter</taxon>
    </lineage>
</organism>
<comment type="subcellular location">
    <subcellularLocation>
        <location evidence="1">Bacterial flagellum basal body</location>
    </subcellularLocation>
    <subcellularLocation>
        <location evidence="2 7">Secreted</location>
    </subcellularLocation>
</comment>
<feature type="domain" description="Flagellar basal-body/hook protein C-terminal" evidence="9">
    <location>
        <begin position="444"/>
        <end position="480"/>
    </location>
</feature>
<dbReference type="InterPro" id="IPR002371">
    <property type="entry name" value="FlgK"/>
</dbReference>
<sequence>MSITSAINSAMSGLNAASRSSQIVSENLANALTPGYTRRTLDLNANAYSPGVRIGAVQRMVDPGVVSARRDSEAEYAVAEVNATFYARMSSLVGSVDDESSIASQMANFDGSLVETLSRPDSTPRLNDLAVKADLLVRSITDAADGLRDMRVQADTSIGIQVDKVNSTLKELEKLNARVVVAKAAGADTTTLLDQRSMLVDEINAIIPVNVINRDGGRIALYSSGGTALLEGKASELSFSPKSDMLPHMTQDNGLLSGLEVNGKPISTSANGPIRGGTLVAQFQVRDVLAVKAQDDLDAYARDLIERFQDPALDSTIGATDAGIFTDGGNFFDSADTVGISGRLELNDLVAMDGQAETWRFRDGLYAATQGDPGDGSLINGYAEALKENRSLSSTGLGSVSGDASTLSSVLLSRFARDDNSASNTLTFAAASYTEMAQTEASFGVDTDAELQNLMLYEKAYGANAKVLSVVDGLLETILGI</sequence>
<dbReference type="GO" id="GO:0009425">
    <property type="term" value="C:bacterial-type flagellum basal body"/>
    <property type="evidence" value="ECO:0007669"/>
    <property type="project" value="UniProtKB-SubCell"/>
</dbReference>
<reference evidence="11 12" key="1">
    <citation type="submission" date="2023-02" db="EMBL/GenBank/DDBJ databases">
        <title>Population genomics of bacteria associated with diatom.</title>
        <authorList>
            <person name="Xie J."/>
            <person name="Wang H."/>
        </authorList>
    </citation>
    <scope>NUCLEOTIDE SEQUENCE [LARGE SCALE GENOMIC DNA]</scope>
    <source>
        <strain evidence="11 12">PT47_8</strain>
    </source>
</reference>
<keyword evidence="6 7" id="KW-0975">Bacterial flagellum</keyword>
<dbReference type="NCBIfam" id="TIGR02492">
    <property type="entry name" value="flgK_ends"/>
    <property type="match status" value="1"/>
</dbReference>
<dbReference type="PRINTS" id="PR01005">
    <property type="entry name" value="FLGHOOKAP1"/>
</dbReference>
<feature type="domain" description="Flagellar hook-associated protein FlgK helical" evidence="10">
    <location>
        <begin position="92"/>
        <end position="308"/>
    </location>
</feature>
<gene>
    <name evidence="7 11" type="primary">flgK</name>
    <name evidence="11" type="ORF">PXK24_10700</name>
</gene>
<dbReference type="Proteomes" id="UP001218364">
    <property type="component" value="Unassembled WGS sequence"/>
</dbReference>
<evidence type="ECO:0000313" key="11">
    <source>
        <dbReference type="EMBL" id="MDE4166165.1"/>
    </source>
</evidence>
<protein>
    <recommendedName>
        <fullName evidence="4 7">Flagellar hook-associated protein 1</fullName>
        <shortName evidence="7">HAP1</shortName>
    </recommendedName>
</protein>
<dbReference type="PANTHER" id="PTHR30033">
    <property type="entry name" value="FLAGELLAR HOOK-ASSOCIATED PROTEIN 1"/>
    <property type="match status" value="1"/>
</dbReference>
<dbReference type="GO" id="GO:0009424">
    <property type="term" value="C:bacterial-type flagellum hook"/>
    <property type="evidence" value="ECO:0007669"/>
    <property type="project" value="UniProtKB-UniRule"/>
</dbReference>
<evidence type="ECO:0000313" key="12">
    <source>
        <dbReference type="Proteomes" id="UP001218364"/>
    </source>
</evidence>
<evidence type="ECO:0000256" key="4">
    <source>
        <dbReference type="ARBA" id="ARBA00016244"/>
    </source>
</evidence>
<evidence type="ECO:0000256" key="2">
    <source>
        <dbReference type="ARBA" id="ARBA00004613"/>
    </source>
</evidence>
<dbReference type="Pfam" id="PF22638">
    <property type="entry name" value="FlgK_D1"/>
    <property type="match status" value="1"/>
</dbReference>
<dbReference type="GO" id="GO:0005576">
    <property type="term" value="C:extracellular region"/>
    <property type="evidence" value="ECO:0007669"/>
    <property type="project" value="UniProtKB-SubCell"/>
</dbReference>
<evidence type="ECO:0000256" key="6">
    <source>
        <dbReference type="ARBA" id="ARBA00023143"/>
    </source>
</evidence>
<evidence type="ECO:0000259" key="8">
    <source>
        <dbReference type="Pfam" id="PF00460"/>
    </source>
</evidence>
<dbReference type="EMBL" id="JARCJK010000004">
    <property type="protein sequence ID" value="MDE4166165.1"/>
    <property type="molecule type" value="Genomic_DNA"/>
</dbReference>
<evidence type="ECO:0000259" key="9">
    <source>
        <dbReference type="Pfam" id="PF06429"/>
    </source>
</evidence>
<proteinExistence type="inferred from homology"/>
<keyword evidence="5 7" id="KW-0964">Secreted</keyword>
<dbReference type="GO" id="GO:0005198">
    <property type="term" value="F:structural molecule activity"/>
    <property type="evidence" value="ECO:0007669"/>
    <property type="project" value="UniProtKB-UniRule"/>
</dbReference>